<comment type="similarity">
    <text evidence="4">Belongs to the LptD family.</text>
</comment>
<dbReference type="InterPro" id="IPR007543">
    <property type="entry name" value="LptD_C"/>
</dbReference>
<reference evidence="8 9" key="1">
    <citation type="submission" date="2019-12" db="EMBL/GenBank/DDBJ databases">
        <title>Genomic-based taxomic classification of the family Erythrobacteraceae.</title>
        <authorList>
            <person name="Xu L."/>
        </authorList>
    </citation>
    <scope>NUCLEOTIDE SEQUENCE [LARGE SCALE GENOMIC DNA]</scope>
    <source>
        <strain evidence="8 9">S36</strain>
    </source>
</reference>
<evidence type="ECO:0000259" key="7">
    <source>
        <dbReference type="Pfam" id="PF04453"/>
    </source>
</evidence>
<name>A0A6I4TVN7_9SPHN</name>
<evidence type="ECO:0000259" key="6">
    <source>
        <dbReference type="Pfam" id="PF03968"/>
    </source>
</evidence>
<dbReference type="PROSITE" id="PS51257">
    <property type="entry name" value="PROKAR_LIPOPROTEIN"/>
    <property type="match status" value="1"/>
</dbReference>
<dbReference type="InterPro" id="IPR020889">
    <property type="entry name" value="LipoPS_assembly_LptD"/>
</dbReference>
<feature type="domain" description="LptD C-terminal" evidence="7">
    <location>
        <begin position="343"/>
        <end position="710"/>
    </location>
</feature>
<dbReference type="RefSeq" id="WP_161390042.1">
    <property type="nucleotide sequence ID" value="NZ_JBHSCP010000001.1"/>
</dbReference>
<dbReference type="Pfam" id="PF04453">
    <property type="entry name" value="LptD"/>
    <property type="match status" value="1"/>
</dbReference>
<keyword evidence="3 4" id="KW-0998">Cell outer membrane</keyword>
<dbReference type="InterPro" id="IPR005653">
    <property type="entry name" value="OstA-like_N"/>
</dbReference>
<comment type="caution">
    <text evidence="8">The sequence shown here is derived from an EMBL/GenBank/DDBJ whole genome shotgun (WGS) entry which is preliminary data.</text>
</comment>
<gene>
    <name evidence="4 8" type="primary">lptD</name>
    <name evidence="8" type="ORF">GRI97_05265</name>
</gene>
<dbReference type="GO" id="GO:0043165">
    <property type="term" value="P:Gram-negative-bacterium-type cell outer membrane assembly"/>
    <property type="evidence" value="ECO:0007669"/>
    <property type="project" value="UniProtKB-UniRule"/>
</dbReference>
<feature type="region of interest" description="Disordered" evidence="5">
    <location>
        <begin position="43"/>
        <end position="71"/>
    </location>
</feature>
<accession>A0A6I4TVN7</accession>
<proteinExistence type="inferred from homology"/>
<comment type="caution">
    <text evidence="4">Lacks conserved residue(s) required for the propagation of feature annotation.</text>
</comment>
<dbReference type="GO" id="GO:1990351">
    <property type="term" value="C:transporter complex"/>
    <property type="evidence" value="ECO:0007669"/>
    <property type="project" value="TreeGrafter"/>
</dbReference>
<feature type="signal peptide" evidence="4">
    <location>
        <begin position="1"/>
        <end position="39"/>
    </location>
</feature>
<keyword evidence="9" id="KW-1185">Reference proteome</keyword>
<evidence type="ECO:0000256" key="5">
    <source>
        <dbReference type="SAM" id="MobiDB-lite"/>
    </source>
</evidence>
<dbReference type="Proteomes" id="UP000469430">
    <property type="component" value="Unassembled WGS sequence"/>
</dbReference>
<protein>
    <recommendedName>
        <fullName evidence="4">LPS-assembly protein LptD</fullName>
    </recommendedName>
</protein>
<dbReference type="OrthoDB" id="9760225at2"/>
<dbReference type="AlphaFoldDB" id="A0A6I4TVN7"/>
<comment type="function">
    <text evidence="4">Involved in the assembly of lipopolysaccharide (LPS) at the surface of the outer membrane.</text>
</comment>
<sequence length="784" mass="87492" precursor="true">MRPGPQFMLQAFSRRLQPLQPGAAACLVLSLVSPAPLWAQVAHSDAQPARSDALPPPGDTAPTPAPAPTPVPVQVAPAAGENRQVEFEANALTYDDNVQTVTASGDVLMRSGDQSVRADNVTWDRTTGQIVATGSIRFVDDDGNQLYTDRLELTDELKAGAMSNLLLAFREGGRLAAVEGRREENGDVVLERAVYSGCAVAAEQNCDRTPSWRITARRVKYDDTEKRIRFEGGYFELFGRRIIPLPGLSIRADGGADSGFLMPDVGLTQSNGVEVRGSYYWRLAPNRDLVVDSYIYTDAVPMISGTFRNLGDKGAYQITGYLTQGSRLQLNSDDPNNPSSRDIRGYFAANGRWQIDRNWSVSGSLRYASDRTFLRRYDISRDDRIRSTINVERIDDDSYLSIAGWATQLLLVQDDQGLVPIALPVIDYRRRVADPLLGGTIELQANTMAITRWEGQDTQRAFTSAQWNMRRYTPLGQEISLTGLVRGDVYHSDGNSASVTDLYRGEEGWQGRGVALAAVDVKWPFVGSFLGGTQILTPRVQVVVSPTIRNLAIPNEDSRAIDLEDSNLFALNRFPGYDRVEDGSRVTYGFDWQADLPGLRIKTVFGQSYRLTDQAPLFPDGTGLSRRLSDFVGRTEVRFRDFVKFTHRYRLDKDNLAVRRNELDASIGSDATYFELGYLRLNRDVDLNFEDLQDREELRVAGRVAFAGNWSVFGSAVVNLTDRQEDPNLIADGFDPLRTRLGFAYADDCLEFGVVWRRDYIELADSRSGNSFRVYFNLRNLGFR</sequence>
<dbReference type="Pfam" id="PF03968">
    <property type="entry name" value="LptD_N"/>
    <property type="match status" value="1"/>
</dbReference>
<dbReference type="PANTHER" id="PTHR30189">
    <property type="entry name" value="LPS-ASSEMBLY PROTEIN"/>
    <property type="match status" value="1"/>
</dbReference>
<feature type="compositionally biased region" description="Pro residues" evidence="5">
    <location>
        <begin position="54"/>
        <end position="71"/>
    </location>
</feature>
<dbReference type="GO" id="GO:0009279">
    <property type="term" value="C:cell outer membrane"/>
    <property type="evidence" value="ECO:0007669"/>
    <property type="project" value="UniProtKB-SubCell"/>
</dbReference>
<feature type="domain" description="Organic solvent tolerance-like N-terminal" evidence="6">
    <location>
        <begin position="88"/>
        <end position="231"/>
    </location>
</feature>
<evidence type="ECO:0000256" key="4">
    <source>
        <dbReference type="HAMAP-Rule" id="MF_01411"/>
    </source>
</evidence>
<dbReference type="PANTHER" id="PTHR30189:SF1">
    <property type="entry name" value="LPS-ASSEMBLY PROTEIN LPTD"/>
    <property type="match status" value="1"/>
</dbReference>
<comment type="subcellular location">
    <subcellularLocation>
        <location evidence="4">Cell outer membrane</location>
    </subcellularLocation>
</comment>
<dbReference type="Gene3D" id="2.60.450.10">
    <property type="entry name" value="Lipopolysaccharide (LPS) transport protein A like domain"/>
    <property type="match status" value="1"/>
</dbReference>
<evidence type="ECO:0000313" key="9">
    <source>
        <dbReference type="Proteomes" id="UP000469430"/>
    </source>
</evidence>
<dbReference type="InterPro" id="IPR050218">
    <property type="entry name" value="LptD"/>
</dbReference>
<keyword evidence="1 4" id="KW-0732">Signal</keyword>
<comment type="subunit">
    <text evidence="4">Component of the lipopolysaccharide transport and assembly complex.</text>
</comment>
<feature type="chain" id="PRO_5026394853" description="LPS-assembly protein LptD" evidence="4">
    <location>
        <begin position="40"/>
        <end position="784"/>
    </location>
</feature>
<keyword evidence="2 4" id="KW-0472">Membrane</keyword>
<evidence type="ECO:0000313" key="8">
    <source>
        <dbReference type="EMBL" id="MXO98393.1"/>
    </source>
</evidence>
<dbReference type="EMBL" id="WTYJ01000001">
    <property type="protein sequence ID" value="MXO98393.1"/>
    <property type="molecule type" value="Genomic_DNA"/>
</dbReference>
<dbReference type="HAMAP" id="MF_01411">
    <property type="entry name" value="LPS_assembly_LptD"/>
    <property type="match status" value="1"/>
</dbReference>
<evidence type="ECO:0000256" key="2">
    <source>
        <dbReference type="ARBA" id="ARBA00023136"/>
    </source>
</evidence>
<evidence type="ECO:0000256" key="1">
    <source>
        <dbReference type="ARBA" id="ARBA00022729"/>
    </source>
</evidence>
<organism evidence="8 9">
    <name type="scientific">Croceibacterium xixiisoli</name>
    <dbReference type="NCBI Taxonomy" id="1476466"/>
    <lineage>
        <taxon>Bacteria</taxon>
        <taxon>Pseudomonadati</taxon>
        <taxon>Pseudomonadota</taxon>
        <taxon>Alphaproteobacteria</taxon>
        <taxon>Sphingomonadales</taxon>
        <taxon>Erythrobacteraceae</taxon>
        <taxon>Croceibacterium</taxon>
    </lineage>
</organism>
<evidence type="ECO:0000256" key="3">
    <source>
        <dbReference type="ARBA" id="ARBA00023237"/>
    </source>
</evidence>
<dbReference type="GO" id="GO:0015920">
    <property type="term" value="P:lipopolysaccharide transport"/>
    <property type="evidence" value="ECO:0007669"/>
    <property type="project" value="InterPro"/>
</dbReference>